<name>A0ACB7ZUS9_9AGAM</name>
<sequence length="229" mass="25418">MFFAPTILSLRARADVFSLCLSTGNAEGHGETRQRELAQSLSVLGIDEKRRWVVDHPALQDNFTAKWDAGVIAKTIRPYIIDNNITTILTFDKQGISQHPNHVSLPLGAAHLISSLKSSTAPTTRLFTLVTVPVVPKYTGLLSALLARLDIVFQRALERLVGLPSSSGVNHQNALAVFVSGINEYIAAIQAMSAHKSQLEWFRYLYIGFSRYMWVNEWIEVRPDTGVSV</sequence>
<dbReference type="EMBL" id="MU268383">
    <property type="protein sequence ID" value="KAH7904711.1"/>
    <property type="molecule type" value="Genomic_DNA"/>
</dbReference>
<gene>
    <name evidence="1" type="ORF">BJ138DRAFT_871658</name>
</gene>
<reference evidence="1" key="1">
    <citation type="journal article" date="2021" name="New Phytol.">
        <title>Evolutionary innovations through gain and loss of genes in the ectomycorrhizal Boletales.</title>
        <authorList>
            <person name="Wu G."/>
            <person name="Miyauchi S."/>
            <person name="Morin E."/>
            <person name="Kuo A."/>
            <person name="Drula E."/>
            <person name="Varga T."/>
            <person name="Kohler A."/>
            <person name="Feng B."/>
            <person name="Cao Y."/>
            <person name="Lipzen A."/>
            <person name="Daum C."/>
            <person name="Hundley H."/>
            <person name="Pangilinan J."/>
            <person name="Johnson J."/>
            <person name="Barry K."/>
            <person name="LaButti K."/>
            <person name="Ng V."/>
            <person name="Ahrendt S."/>
            <person name="Min B."/>
            <person name="Choi I.G."/>
            <person name="Park H."/>
            <person name="Plett J.M."/>
            <person name="Magnuson J."/>
            <person name="Spatafora J.W."/>
            <person name="Nagy L.G."/>
            <person name="Henrissat B."/>
            <person name="Grigoriev I.V."/>
            <person name="Yang Z.L."/>
            <person name="Xu J."/>
            <person name="Martin F.M."/>
        </authorList>
    </citation>
    <scope>NUCLEOTIDE SEQUENCE</scope>
    <source>
        <strain evidence="1">ATCC 28755</strain>
    </source>
</reference>
<evidence type="ECO:0000313" key="1">
    <source>
        <dbReference type="EMBL" id="KAH7904711.1"/>
    </source>
</evidence>
<proteinExistence type="predicted"/>
<comment type="caution">
    <text evidence="1">The sequence shown here is derived from an EMBL/GenBank/DDBJ whole genome shotgun (WGS) entry which is preliminary data.</text>
</comment>
<dbReference type="Proteomes" id="UP000790377">
    <property type="component" value="Unassembled WGS sequence"/>
</dbReference>
<organism evidence="1 2">
    <name type="scientific">Hygrophoropsis aurantiaca</name>
    <dbReference type="NCBI Taxonomy" id="72124"/>
    <lineage>
        <taxon>Eukaryota</taxon>
        <taxon>Fungi</taxon>
        <taxon>Dikarya</taxon>
        <taxon>Basidiomycota</taxon>
        <taxon>Agaricomycotina</taxon>
        <taxon>Agaricomycetes</taxon>
        <taxon>Agaricomycetidae</taxon>
        <taxon>Boletales</taxon>
        <taxon>Coniophorineae</taxon>
        <taxon>Hygrophoropsidaceae</taxon>
        <taxon>Hygrophoropsis</taxon>
    </lineage>
</organism>
<evidence type="ECO:0000313" key="2">
    <source>
        <dbReference type="Proteomes" id="UP000790377"/>
    </source>
</evidence>
<protein>
    <submittedName>
        <fullName evidence="1">Deacetylase LmbE-like domain-containing protein</fullName>
    </submittedName>
</protein>
<accession>A0ACB7ZUS9</accession>
<keyword evidence="2" id="KW-1185">Reference proteome</keyword>